<dbReference type="AlphaFoldDB" id="M0NI77"/>
<dbReference type="PATRIC" id="fig|1230456.3.peg.3353"/>
<dbReference type="SUPFAM" id="SSF53649">
    <property type="entry name" value="Alkaline phosphatase-like"/>
    <property type="match status" value="1"/>
</dbReference>
<organism evidence="1 2">
    <name type="scientific">Halorubrum kocurii JCM 14978</name>
    <dbReference type="NCBI Taxonomy" id="1230456"/>
    <lineage>
        <taxon>Archaea</taxon>
        <taxon>Methanobacteriati</taxon>
        <taxon>Methanobacteriota</taxon>
        <taxon>Stenosarchaea group</taxon>
        <taxon>Halobacteria</taxon>
        <taxon>Halobacteriales</taxon>
        <taxon>Haloferacaceae</taxon>
        <taxon>Halorubrum</taxon>
    </lineage>
</organism>
<evidence type="ECO:0000313" key="2">
    <source>
        <dbReference type="Proteomes" id="UP000011546"/>
    </source>
</evidence>
<sequence length="279" mass="32174">MAQDWDYLIILDACRYDIFEEINWMEGDLKRVVSAGSHSEEFCEHNFEGKTFYDTVYVTANAFGARIGDGVFHELVYTGEEINDEYVGWHAFSERMEPETIYDATVEAVERHPDKRVIAHFMQPHTPYLGERAAEIRERVAEDGLIVRSRQPEKVEQYSLDEENVVVSLKEAAERGFVTNEELREVYVENLRLVLEYVESLVSRLSGRIVITADHGEYLGEDGKLGHPKYQYAEVVREVPWLFIESGPRPEITETMPTGAADIDEDEITEHLRDLGYKD</sequence>
<protein>
    <recommendedName>
        <fullName evidence="3">Sulfatase N-terminal domain-containing protein</fullName>
    </recommendedName>
</protein>
<proteinExistence type="predicted"/>
<accession>M0NI77</accession>
<reference evidence="1 2" key="1">
    <citation type="journal article" date="2014" name="PLoS Genet.">
        <title>Phylogenetically driven sequencing of extremely halophilic archaea reveals strategies for static and dynamic osmo-response.</title>
        <authorList>
            <person name="Becker E.A."/>
            <person name="Seitzer P.M."/>
            <person name="Tritt A."/>
            <person name="Larsen D."/>
            <person name="Krusor M."/>
            <person name="Yao A.I."/>
            <person name="Wu D."/>
            <person name="Madern D."/>
            <person name="Eisen J.A."/>
            <person name="Darling A.E."/>
            <person name="Facciotti M.T."/>
        </authorList>
    </citation>
    <scope>NUCLEOTIDE SEQUENCE [LARGE SCALE GENOMIC DNA]</scope>
    <source>
        <strain evidence="1 2">JCM 14978</strain>
    </source>
</reference>
<dbReference type="EMBL" id="AOJH01000102">
    <property type="protein sequence ID" value="EMA57672.1"/>
    <property type="molecule type" value="Genomic_DNA"/>
</dbReference>
<evidence type="ECO:0000313" key="1">
    <source>
        <dbReference type="EMBL" id="EMA57672.1"/>
    </source>
</evidence>
<name>M0NI77_9EURY</name>
<dbReference type="InterPro" id="IPR017850">
    <property type="entry name" value="Alkaline_phosphatase_core_sf"/>
</dbReference>
<gene>
    <name evidence="1" type="ORF">C468_16817</name>
</gene>
<comment type="caution">
    <text evidence="1">The sequence shown here is derived from an EMBL/GenBank/DDBJ whole genome shotgun (WGS) entry which is preliminary data.</text>
</comment>
<dbReference type="OrthoDB" id="100846at2157"/>
<dbReference type="RefSeq" id="WP_008850011.1">
    <property type="nucleotide sequence ID" value="NZ_AOJH01000102.1"/>
</dbReference>
<keyword evidence="2" id="KW-1185">Reference proteome</keyword>
<dbReference type="Gene3D" id="3.40.720.10">
    <property type="entry name" value="Alkaline Phosphatase, subunit A"/>
    <property type="match status" value="1"/>
</dbReference>
<dbReference type="Proteomes" id="UP000011546">
    <property type="component" value="Unassembled WGS sequence"/>
</dbReference>
<evidence type="ECO:0008006" key="3">
    <source>
        <dbReference type="Google" id="ProtNLM"/>
    </source>
</evidence>